<name>A0A0C2ZIV4_9AGAM</name>
<dbReference type="HOGENOM" id="CLU_1332631_0_0_1"/>
<dbReference type="Proteomes" id="UP000053989">
    <property type="component" value="Unassembled WGS sequence"/>
</dbReference>
<dbReference type="EMBL" id="KN822051">
    <property type="protein sequence ID" value="KIM61548.1"/>
    <property type="molecule type" value="Genomic_DNA"/>
</dbReference>
<reference evidence="2" key="2">
    <citation type="submission" date="2015-01" db="EMBL/GenBank/DDBJ databases">
        <title>Evolutionary Origins and Diversification of the Mycorrhizal Mutualists.</title>
        <authorList>
            <consortium name="DOE Joint Genome Institute"/>
            <consortium name="Mycorrhizal Genomics Consortium"/>
            <person name="Kohler A."/>
            <person name="Kuo A."/>
            <person name="Nagy L.G."/>
            <person name="Floudas D."/>
            <person name="Copeland A."/>
            <person name="Barry K.W."/>
            <person name="Cichocki N."/>
            <person name="Veneault-Fourrey C."/>
            <person name="LaButti K."/>
            <person name="Lindquist E.A."/>
            <person name="Lipzen A."/>
            <person name="Lundell T."/>
            <person name="Morin E."/>
            <person name="Murat C."/>
            <person name="Riley R."/>
            <person name="Ohm R."/>
            <person name="Sun H."/>
            <person name="Tunlid A."/>
            <person name="Henrissat B."/>
            <person name="Grigoriev I.V."/>
            <person name="Hibbett D.S."/>
            <person name="Martin F."/>
        </authorList>
    </citation>
    <scope>NUCLEOTIDE SEQUENCE [LARGE SCALE GENOMIC DNA]</scope>
    <source>
        <strain evidence="2">Foug A</strain>
    </source>
</reference>
<dbReference type="InParanoid" id="A0A0C2ZIV4"/>
<organism evidence="1 2">
    <name type="scientific">Scleroderma citrinum Foug A</name>
    <dbReference type="NCBI Taxonomy" id="1036808"/>
    <lineage>
        <taxon>Eukaryota</taxon>
        <taxon>Fungi</taxon>
        <taxon>Dikarya</taxon>
        <taxon>Basidiomycota</taxon>
        <taxon>Agaricomycotina</taxon>
        <taxon>Agaricomycetes</taxon>
        <taxon>Agaricomycetidae</taxon>
        <taxon>Boletales</taxon>
        <taxon>Sclerodermatineae</taxon>
        <taxon>Sclerodermataceae</taxon>
        <taxon>Scleroderma</taxon>
    </lineage>
</organism>
<proteinExistence type="predicted"/>
<reference evidence="1 2" key="1">
    <citation type="submission" date="2014-04" db="EMBL/GenBank/DDBJ databases">
        <authorList>
            <consortium name="DOE Joint Genome Institute"/>
            <person name="Kuo A."/>
            <person name="Kohler A."/>
            <person name="Nagy L.G."/>
            <person name="Floudas D."/>
            <person name="Copeland A."/>
            <person name="Barry K.W."/>
            <person name="Cichocki N."/>
            <person name="Veneault-Fourrey C."/>
            <person name="LaButti K."/>
            <person name="Lindquist E.A."/>
            <person name="Lipzen A."/>
            <person name="Lundell T."/>
            <person name="Morin E."/>
            <person name="Murat C."/>
            <person name="Sun H."/>
            <person name="Tunlid A."/>
            <person name="Henrissat B."/>
            <person name="Grigoriev I.V."/>
            <person name="Hibbett D.S."/>
            <person name="Martin F."/>
            <person name="Nordberg H.P."/>
            <person name="Cantor M.N."/>
            <person name="Hua S.X."/>
        </authorList>
    </citation>
    <scope>NUCLEOTIDE SEQUENCE [LARGE SCALE GENOMIC DNA]</scope>
    <source>
        <strain evidence="1 2">Foug A</strain>
    </source>
</reference>
<dbReference type="AlphaFoldDB" id="A0A0C2ZIV4"/>
<protein>
    <submittedName>
        <fullName evidence="1">Uncharacterized protein</fullName>
    </submittedName>
</protein>
<accession>A0A0C2ZIV4</accession>
<sequence>MQLCHVHILSVARSTFNLALVNIIIPSDSDSSDSTVGHHSKTNIHRSITVLEGHAPPDNTIAFCLQGHLVFQTEIQTDEVVEGTATMMRQPQQEMDDYTLTRSLCHLSCGLDYNSAIITFPAGQYNWVVDSVYYRTSLIIVAMLCHVCLDLEVRLKPLTNTVDATQRNSSSPGVSTQFSLQRILRGVSLIGLFTTCNIFECGQILQ</sequence>
<gene>
    <name evidence="1" type="ORF">SCLCIDRAFT_878012</name>
</gene>
<evidence type="ECO:0000313" key="2">
    <source>
        <dbReference type="Proteomes" id="UP000053989"/>
    </source>
</evidence>
<evidence type="ECO:0000313" key="1">
    <source>
        <dbReference type="EMBL" id="KIM61548.1"/>
    </source>
</evidence>
<keyword evidence="2" id="KW-1185">Reference proteome</keyword>